<evidence type="ECO:0000256" key="1">
    <source>
        <dbReference type="SAM" id="MobiDB-lite"/>
    </source>
</evidence>
<dbReference type="Proteomes" id="UP000479190">
    <property type="component" value="Unassembled WGS sequence"/>
</dbReference>
<accession>A0A6H5HZU7</accession>
<gene>
    <name evidence="2" type="ORF">TBRA_LOCUS1872</name>
</gene>
<evidence type="ECO:0000313" key="3">
    <source>
        <dbReference type="Proteomes" id="UP000479190"/>
    </source>
</evidence>
<feature type="region of interest" description="Disordered" evidence="1">
    <location>
        <begin position="95"/>
        <end position="146"/>
    </location>
</feature>
<keyword evidence="3" id="KW-1185">Reference proteome</keyword>
<name>A0A6H5HZU7_9HYME</name>
<dbReference type="EMBL" id="CADCXV010000358">
    <property type="protein sequence ID" value="CAB0029848.1"/>
    <property type="molecule type" value="Genomic_DNA"/>
</dbReference>
<sequence length="146" mass="16031">MNFSEIAFTIVEGDVRVNGIGTRSVRLGMSDFSTDVCPCGLCSPSFMAVAMPRVARAFGVRTTARGKHSHKRAVLSPTPWSAEWQERSREVTRRFASARKRSEPSGYAVQRHPHGLSEASPRRTITSLDTDHEDEAAGGQRKATAE</sequence>
<organism evidence="2 3">
    <name type="scientific">Trichogramma brassicae</name>
    <dbReference type="NCBI Taxonomy" id="86971"/>
    <lineage>
        <taxon>Eukaryota</taxon>
        <taxon>Metazoa</taxon>
        <taxon>Ecdysozoa</taxon>
        <taxon>Arthropoda</taxon>
        <taxon>Hexapoda</taxon>
        <taxon>Insecta</taxon>
        <taxon>Pterygota</taxon>
        <taxon>Neoptera</taxon>
        <taxon>Endopterygota</taxon>
        <taxon>Hymenoptera</taxon>
        <taxon>Apocrita</taxon>
        <taxon>Proctotrupomorpha</taxon>
        <taxon>Chalcidoidea</taxon>
        <taxon>Trichogrammatidae</taxon>
        <taxon>Trichogramma</taxon>
    </lineage>
</organism>
<proteinExistence type="predicted"/>
<evidence type="ECO:0000313" key="2">
    <source>
        <dbReference type="EMBL" id="CAB0029848.1"/>
    </source>
</evidence>
<reference evidence="2 3" key="1">
    <citation type="submission" date="2020-02" db="EMBL/GenBank/DDBJ databases">
        <authorList>
            <person name="Ferguson B K."/>
        </authorList>
    </citation>
    <scope>NUCLEOTIDE SEQUENCE [LARGE SCALE GENOMIC DNA]</scope>
</reference>
<protein>
    <submittedName>
        <fullName evidence="2">Uncharacterized protein</fullName>
    </submittedName>
</protein>
<dbReference type="AlphaFoldDB" id="A0A6H5HZU7"/>